<dbReference type="EMBL" id="BSYO01000026">
    <property type="protein sequence ID" value="GMH23580.1"/>
    <property type="molecule type" value="Genomic_DNA"/>
</dbReference>
<evidence type="ECO:0000313" key="2">
    <source>
        <dbReference type="Proteomes" id="UP001279734"/>
    </source>
</evidence>
<keyword evidence="2" id="KW-1185">Reference proteome</keyword>
<gene>
    <name evidence="1" type="ORF">Nepgr_025423</name>
</gene>
<proteinExistence type="predicted"/>
<sequence length="94" mass="10448">MPQKIIDPYLITSVDLESLKKFAETAKKCLANYGVDRPSIDDVLWNLEYALQLHESTLEEKAEHETRDSATPPSLAVATVKKTINVCTDTTVIA</sequence>
<organism evidence="1 2">
    <name type="scientific">Nepenthes gracilis</name>
    <name type="common">Slender pitcher plant</name>
    <dbReference type="NCBI Taxonomy" id="150966"/>
    <lineage>
        <taxon>Eukaryota</taxon>
        <taxon>Viridiplantae</taxon>
        <taxon>Streptophyta</taxon>
        <taxon>Embryophyta</taxon>
        <taxon>Tracheophyta</taxon>
        <taxon>Spermatophyta</taxon>
        <taxon>Magnoliopsida</taxon>
        <taxon>eudicotyledons</taxon>
        <taxon>Gunneridae</taxon>
        <taxon>Pentapetalae</taxon>
        <taxon>Caryophyllales</taxon>
        <taxon>Nepenthaceae</taxon>
        <taxon>Nepenthes</taxon>
    </lineage>
</organism>
<protein>
    <submittedName>
        <fullName evidence="1">Uncharacterized protein</fullName>
    </submittedName>
</protein>
<comment type="caution">
    <text evidence="1">The sequence shown here is derived from an EMBL/GenBank/DDBJ whole genome shotgun (WGS) entry which is preliminary data.</text>
</comment>
<dbReference type="Proteomes" id="UP001279734">
    <property type="component" value="Unassembled WGS sequence"/>
</dbReference>
<name>A0AAD3Y117_NEPGR</name>
<reference evidence="1" key="1">
    <citation type="submission" date="2023-05" db="EMBL/GenBank/DDBJ databases">
        <title>Nepenthes gracilis genome sequencing.</title>
        <authorList>
            <person name="Fukushima K."/>
        </authorList>
    </citation>
    <scope>NUCLEOTIDE SEQUENCE</scope>
    <source>
        <strain evidence="1">SING2019-196</strain>
    </source>
</reference>
<dbReference type="AlphaFoldDB" id="A0AAD3Y117"/>
<evidence type="ECO:0000313" key="1">
    <source>
        <dbReference type="EMBL" id="GMH23580.1"/>
    </source>
</evidence>
<accession>A0AAD3Y117</accession>